<evidence type="ECO:0000313" key="2">
    <source>
        <dbReference type="Proteomes" id="UP000244064"/>
    </source>
</evidence>
<evidence type="ECO:0000313" key="1">
    <source>
        <dbReference type="EMBL" id="PTU75476.1"/>
    </source>
</evidence>
<dbReference type="AlphaFoldDB" id="A0A2T5PCL2"/>
<dbReference type="NCBIfam" id="NF045613">
    <property type="entry name" value="PA1571_fam"/>
    <property type="match status" value="1"/>
</dbReference>
<dbReference type="Proteomes" id="UP000244064">
    <property type="component" value="Unassembled WGS sequence"/>
</dbReference>
<dbReference type="RefSeq" id="WP_108105813.1">
    <property type="nucleotide sequence ID" value="NZ_QASN01000007.1"/>
</dbReference>
<name>A0A2T5PCL2_9PSED</name>
<sequence>MTQQQPATTTLRVIPLKPQQQVGGAVIDDEGREVPITEHMIQRACNELEKSFSNASQHG</sequence>
<evidence type="ECO:0008006" key="3">
    <source>
        <dbReference type="Google" id="ProtNLM"/>
    </source>
</evidence>
<dbReference type="EMBL" id="QASN01000007">
    <property type="protein sequence ID" value="PTU75476.1"/>
    <property type="molecule type" value="Genomic_DNA"/>
</dbReference>
<organism evidence="1 2">
    <name type="scientific">Pseudomonas mangrovi</name>
    <dbReference type="NCBI Taxonomy" id="2161748"/>
    <lineage>
        <taxon>Bacteria</taxon>
        <taxon>Pseudomonadati</taxon>
        <taxon>Pseudomonadota</taxon>
        <taxon>Gammaproteobacteria</taxon>
        <taxon>Pseudomonadales</taxon>
        <taxon>Pseudomonadaceae</taxon>
        <taxon>Pseudomonas</taxon>
    </lineage>
</organism>
<protein>
    <recommendedName>
        <fullName evidence="3">Multifunctional fatty acid oxidation complex subunit alpha</fullName>
    </recommendedName>
</protein>
<accession>A0A2T5PCL2</accession>
<reference evidence="1 2" key="1">
    <citation type="submission" date="2018-04" db="EMBL/GenBank/DDBJ databases">
        <title>Pseudomonas sp. nov., isolated from mangrove soil.</title>
        <authorList>
            <person name="Chen C."/>
        </authorList>
    </citation>
    <scope>NUCLEOTIDE SEQUENCE [LARGE SCALE GENOMIC DNA]</scope>
    <source>
        <strain evidence="1 2">TC-11</strain>
    </source>
</reference>
<proteinExistence type="predicted"/>
<keyword evidence="2" id="KW-1185">Reference proteome</keyword>
<dbReference type="OrthoDB" id="7019010at2"/>
<comment type="caution">
    <text evidence="1">The sequence shown here is derived from an EMBL/GenBank/DDBJ whole genome shotgun (WGS) entry which is preliminary data.</text>
</comment>
<gene>
    <name evidence="1" type="ORF">DBO85_04875</name>
</gene>
<dbReference type="InterPro" id="IPR054635">
    <property type="entry name" value="PA1571-like"/>
</dbReference>